<dbReference type="InterPro" id="IPR008258">
    <property type="entry name" value="Transglycosylase_SLT_dom_1"/>
</dbReference>
<dbReference type="Pfam" id="PF01464">
    <property type="entry name" value="SLT"/>
    <property type="match status" value="1"/>
</dbReference>
<dbReference type="SMART" id="SM00062">
    <property type="entry name" value="PBPb"/>
    <property type="match status" value="1"/>
</dbReference>
<evidence type="ECO:0000256" key="2">
    <source>
        <dbReference type="ARBA" id="ARBA00007734"/>
    </source>
</evidence>
<proteinExistence type="inferred from homology"/>
<evidence type="ECO:0000256" key="6">
    <source>
        <dbReference type="SAM" id="SignalP"/>
    </source>
</evidence>
<comment type="subcellular location">
    <subcellularLocation>
        <location evidence="1">Cell outer membrane</location>
        <topology evidence="1">Peripheral membrane protein</topology>
    </subcellularLocation>
</comment>
<evidence type="ECO:0000256" key="4">
    <source>
        <dbReference type="ARBA" id="ARBA00022729"/>
    </source>
</evidence>
<gene>
    <name evidence="8" type="ORF">AO353_18975</name>
</gene>
<sequence length="473" mass="53007">MTRLQVLLVLCLSMLLPMPAVARLAGPLEAVQSGKVRDLAEIRGSRVLRVLVNQSRNSSGEVQGQTIGVEYHRLRAFEQYLNGHARDGQEISLKIIPKAKDQLLGALQRGEGDLVAPGELLDAQSAHAVSTSEPIGANVPLLLVGIKGERRYTRLEQLSGKTLALPAGSTAGEAINQINQKLALHKLPPVKVEWVDPSLAVEDVLEMVQGGIFHLTIVEQPIAERWGKILPKLRFDRQVVISEPGKEYWFVRRDASMLRASIDRFLQTYKTPSDEDVAFLRIYRRLYQVHYPLDRADRQRLEKLRPVLQKHAREQGMDWLNLAALAFKESALEPSARSGSGPTGLMQITPSAAQRVGVNNIQSVDNNVQAGAKYLALIRRKFFASPKLNERERMAFVLAAYNLGPERVQGMRAEARRRGLNPNQWFFQVERIAMEQVGMGPVSYVNSVNKYFLAYDRERESLEPQGQKVASRK</sequence>
<keyword evidence="4 6" id="KW-0732">Signal</keyword>
<accession>A0A0N9WIK5</accession>
<evidence type="ECO:0000259" key="7">
    <source>
        <dbReference type="SMART" id="SM00062"/>
    </source>
</evidence>
<evidence type="ECO:0000256" key="5">
    <source>
        <dbReference type="ARBA" id="ARBA00023237"/>
    </source>
</evidence>
<organism evidence="8 9">
    <name type="scientific">Pseudomonas fluorescens</name>
    <dbReference type="NCBI Taxonomy" id="294"/>
    <lineage>
        <taxon>Bacteria</taxon>
        <taxon>Pseudomonadati</taxon>
        <taxon>Pseudomonadota</taxon>
        <taxon>Gammaproteobacteria</taxon>
        <taxon>Pseudomonadales</taxon>
        <taxon>Pseudomonadaceae</taxon>
        <taxon>Pseudomonas</taxon>
    </lineage>
</organism>
<dbReference type="AlphaFoldDB" id="A0A0N9WIK5"/>
<dbReference type="RefSeq" id="WP_054596333.1">
    <property type="nucleotide sequence ID" value="NZ_CP012830.1"/>
</dbReference>
<dbReference type="EMBL" id="CP012830">
    <property type="protein sequence ID" value="ALI03062.1"/>
    <property type="molecule type" value="Genomic_DNA"/>
</dbReference>
<keyword evidence="5" id="KW-0998">Cell outer membrane</keyword>
<evidence type="ECO:0000313" key="8">
    <source>
        <dbReference type="EMBL" id="ALI03062.1"/>
    </source>
</evidence>
<dbReference type="OrthoDB" id="9815002at2"/>
<comment type="similarity">
    <text evidence="2">Belongs to the transglycosylase Slt family.</text>
</comment>
<protein>
    <submittedName>
        <fullName evidence="8">Glycosylase</fullName>
    </submittedName>
</protein>
<name>A0A0N9WIK5_PSEFL</name>
<evidence type="ECO:0000256" key="3">
    <source>
        <dbReference type="ARBA" id="ARBA00010333"/>
    </source>
</evidence>
<dbReference type="InterPro" id="IPR023346">
    <property type="entry name" value="Lysozyme-like_dom_sf"/>
</dbReference>
<dbReference type="Gene3D" id="3.40.190.10">
    <property type="entry name" value="Periplasmic binding protein-like II"/>
    <property type="match status" value="2"/>
</dbReference>
<dbReference type="GO" id="GO:0009253">
    <property type="term" value="P:peptidoglycan catabolic process"/>
    <property type="evidence" value="ECO:0007669"/>
    <property type="project" value="TreeGrafter"/>
</dbReference>
<feature type="chain" id="PRO_5006040283" evidence="6">
    <location>
        <begin position="23"/>
        <end position="473"/>
    </location>
</feature>
<dbReference type="Proteomes" id="UP000066487">
    <property type="component" value="Chromosome"/>
</dbReference>
<reference evidence="9" key="1">
    <citation type="submission" date="2015-09" db="EMBL/GenBank/DDBJ databases">
        <title>Whole genome sequence of Pseudomonas fluorescens FW300-N2E3.</title>
        <authorList>
            <person name="Ray J."/>
            <person name="Melnyk R."/>
            <person name="Deutschbauer A."/>
        </authorList>
    </citation>
    <scope>NUCLEOTIDE SEQUENCE [LARGE SCALE GENOMIC DNA]</scope>
    <source>
        <strain evidence="9">FW300-N2E3</strain>
    </source>
</reference>
<dbReference type="GO" id="GO:0008933">
    <property type="term" value="F:peptidoglycan lytic transglycosylase activity"/>
    <property type="evidence" value="ECO:0007669"/>
    <property type="project" value="InterPro"/>
</dbReference>
<feature type="signal peptide" evidence="6">
    <location>
        <begin position="1"/>
        <end position="22"/>
    </location>
</feature>
<dbReference type="GO" id="GO:0009279">
    <property type="term" value="C:cell outer membrane"/>
    <property type="evidence" value="ECO:0007669"/>
    <property type="project" value="UniProtKB-SubCell"/>
</dbReference>
<comment type="similarity">
    <text evidence="3">Belongs to the bacterial solute-binding protein 3 family.</text>
</comment>
<dbReference type="InterPro" id="IPR001638">
    <property type="entry name" value="Solute-binding_3/MltF_N"/>
</dbReference>
<keyword evidence="5" id="KW-0472">Membrane</keyword>
<dbReference type="PROSITE" id="PS00922">
    <property type="entry name" value="TRANSGLYCOSYLASE"/>
    <property type="match status" value="1"/>
</dbReference>
<dbReference type="PANTHER" id="PTHR35936:SF32">
    <property type="entry name" value="MEMBRANE-BOUND LYTIC MUREIN TRANSGLYCOSYLASE F"/>
    <property type="match status" value="1"/>
</dbReference>
<dbReference type="SUPFAM" id="SSF53955">
    <property type="entry name" value="Lysozyme-like"/>
    <property type="match status" value="1"/>
</dbReference>
<dbReference type="SUPFAM" id="SSF53850">
    <property type="entry name" value="Periplasmic binding protein-like II"/>
    <property type="match status" value="1"/>
</dbReference>
<evidence type="ECO:0000313" key="9">
    <source>
        <dbReference type="Proteomes" id="UP000066487"/>
    </source>
</evidence>
<dbReference type="Gene3D" id="1.10.530.10">
    <property type="match status" value="1"/>
</dbReference>
<dbReference type="PANTHER" id="PTHR35936">
    <property type="entry name" value="MEMBRANE-BOUND LYTIC MUREIN TRANSGLYCOSYLASE F"/>
    <property type="match status" value="1"/>
</dbReference>
<reference evidence="8 9" key="2">
    <citation type="journal article" date="2018" name="Nature">
        <title>Mutant phenotypes for thousands of bacterial genes of unknown function.</title>
        <authorList>
            <person name="Price M.N."/>
            <person name="Wetmore K.M."/>
            <person name="Waters R.J."/>
            <person name="Callaghan M."/>
            <person name="Ray J."/>
            <person name="Liu H."/>
            <person name="Kuehl J.V."/>
            <person name="Melnyk R.A."/>
            <person name="Lamson J.S."/>
            <person name="Suh Y."/>
            <person name="Carlson H.K."/>
            <person name="Esquivel Z."/>
            <person name="Sadeeshkumar H."/>
            <person name="Chakraborty R."/>
            <person name="Zane G.M."/>
            <person name="Rubin B.E."/>
            <person name="Wall J.D."/>
            <person name="Visel A."/>
            <person name="Bristow J."/>
            <person name="Blow M.J."/>
            <person name="Arkin A.P."/>
            <person name="Deutschbauer A.M."/>
        </authorList>
    </citation>
    <scope>NUCLEOTIDE SEQUENCE [LARGE SCALE GENOMIC DNA]</scope>
    <source>
        <strain evidence="8 9">FW300-N2E3</strain>
    </source>
</reference>
<dbReference type="InterPro" id="IPR000189">
    <property type="entry name" value="Transglyc_AS"/>
</dbReference>
<evidence type="ECO:0000256" key="1">
    <source>
        <dbReference type="ARBA" id="ARBA00004339"/>
    </source>
</evidence>
<feature type="domain" description="Solute-binding protein family 3/N-terminal" evidence="7">
    <location>
        <begin position="66"/>
        <end position="290"/>
    </location>
</feature>
<dbReference type="CDD" id="cd01009">
    <property type="entry name" value="PBP2_YfhD_N"/>
    <property type="match status" value="1"/>
</dbReference>